<evidence type="ECO:0000256" key="2">
    <source>
        <dbReference type="ARBA" id="ARBA00023235"/>
    </source>
</evidence>
<organism evidence="5 6">
    <name type="scientific">Prorocentrum cordatum</name>
    <dbReference type="NCBI Taxonomy" id="2364126"/>
    <lineage>
        <taxon>Eukaryota</taxon>
        <taxon>Sar</taxon>
        <taxon>Alveolata</taxon>
        <taxon>Dinophyceae</taxon>
        <taxon>Prorocentrales</taxon>
        <taxon>Prorocentraceae</taxon>
        <taxon>Prorocentrum</taxon>
    </lineage>
</organism>
<name>A0ABN9RXQ2_9DINO</name>
<comment type="function">
    <text evidence="3">PPIases accelerate the folding of proteins. It catalyzes the cis-trans isomerization of proline imidic peptide bonds in oligopeptides.</text>
</comment>
<sequence length="201" mass="22032">MLAKSCLALLALTAAGLEVKEVRSHEGMPPFDARFDVALKGNLQENASFTVRVHPEWAPLGASQFKKLVEQGWFDDAAVFRVVPGFIAQFGLPAKAQPELANIRDDPVLRSNKRGTLVYATAGPNTRTSQLFINYGDNAFLDRQGFAPFGEVLGDGMSVVEKFYSGYGEQPDQGRITRQGNVYLDANFPKSTKFTKVSIQA</sequence>
<keyword evidence="3" id="KW-0732">Signal</keyword>
<feature type="domain" description="PPIase cyclophilin-type" evidence="4">
    <location>
        <begin position="34"/>
        <end position="163"/>
    </location>
</feature>
<evidence type="ECO:0000313" key="5">
    <source>
        <dbReference type="EMBL" id="CAK0824162.1"/>
    </source>
</evidence>
<keyword evidence="1 3" id="KW-0697">Rotamase</keyword>
<keyword evidence="2 3" id="KW-0413">Isomerase</keyword>
<dbReference type="EMBL" id="CAUYUJ010008517">
    <property type="protein sequence ID" value="CAK0824162.1"/>
    <property type="molecule type" value="Genomic_DNA"/>
</dbReference>
<dbReference type="Proteomes" id="UP001189429">
    <property type="component" value="Unassembled WGS sequence"/>
</dbReference>
<evidence type="ECO:0000256" key="3">
    <source>
        <dbReference type="RuleBase" id="RU363019"/>
    </source>
</evidence>
<dbReference type="InterPro" id="IPR044665">
    <property type="entry name" value="E_coli_cyclophilin_A-like"/>
</dbReference>
<keyword evidence="6" id="KW-1185">Reference proteome</keyword>
<dbReference type="SUPFAM" id="SSF50891">
    <property type="entry name" value="Cyclophilin-like"/>
    <property type="match status" value="1"/>
</dbReference>
<dbReference type="EC" id="5.2.1.8" evidence="3"/>
<feature type="chain" id="PRO_5044972381" description="Peptidyl-prolyl cis-trans isomerase" evidence="3">
    <location>
        <begin position="25"/>
        <end position="201"/>
    </location>
</feature>
<feature type="signal peptide" evidence="3">
    <location>
        <begin position="1"/>
        <end position="24"/>
    </location>
</feature>
<proteinExistence type="inferred from homology"/>
<comment type="similarity">
    <text evidence="3">Belongs to the cyclophilin-type PPIase family.</text>
</comment>
<dbReference type="Pfam" id="PF00160">
    <property type="entry name" value="Pro_isomerase"/>
    <property type="match status" value="1"/>
</dbReference>
<dbReference type="PROSITE" id="PS50072">
    <property type="entry name" value="CSA_PPIASE_2"/>
    <property type="match status" value="1"/>
</dbReference>
<evidence type="ECO:0000259" key="4">
    <source>
        <dbReference type="PROSITE" id="PS50072"/>
    </source>
</evidence>
<evidence type="ECO:0000256" key="1">
    <source>
        <dbReference type="ARBA" id="ARBA00023110"/>
    </source>
</evidence>
<dbReference type="InterPro" id="IPR029000">
    <property type="entry name" value="Cyclophilin-like_dom_sf"/>
</dbReference>
<evidence type="ECO:0000313" key="6">
    <source>
        <dbReference type="Proteomes" id="UP001189429"/>
    </source>
</evidence>
<dbReference type="PANTHER" id="PTHR43246">
    <property type="entry name" value="PEPTIDYL-PROLYL CIS-TRANS ISOMERASE CYP38, CHLOROPLASTIC"/>
    <property type="match status" value="1"/>
</dbReference>
<comment type="caution">
    <text evidence="5">The sequence shown here is derived from an EMBL/GenBank/DDBJ whole genome shotgun (WGS) entry which is preliminary data.</text>
</comment>
<dbReference type="Gene3D" id="2.40.100.10">
    <property type="entry name" value="Cyclophilin-like"/>
    <property type="match status" value="1"/>
</dbReference>
<reference evidence="5" key="1">
    <citation type="submission" date="2023-10" db="EMBL/GenBank/DDBJ databases">
        <authorList>
            <person name="Chen Y."/>
            <person name="Shah S."/>
            <person name="Dougan E. K."/>
            <person name="Thang M."/>
            <person name="Chan C."/>
        </authorList>
    </citation>
    <scope>NUCLEOTIDE SEQUENCE [LARGE SCALE GENOMIC DNA]</scope>
</reference>
<gene>
    <name evidence="5" type="ORF">PCOR1329_LOCUS24645</name>
</gene>
<comment type="catalytic activity">
    <reaction evidence="3">
        <text>[protein]-peptidylproline (omega=180) = [protein]-peptidylproline (omega=0)</text>
        <dbReference type="Rhea" id="RHEA:16237"/>
        <dbReference type="Rhea" id="RHEA-COMP:10747"/>
        <dbReference type="Rhea" id="RHEA-COMP:10748"/>
        <dbReference type="ChEBI" id="CHEBI:83833"/>
        <dbReference type="ChEBI" id="CHEBI:83834"/>
        <dbReference type="EC" id="5.2.1.8"/>
    </reaction>
</comment>
<accession>A0ABN9RXQ2</accession>
<protein>
    <recommendedName>
        <fullName evidence="3">Peptidyl-prolyl cis-trans isomerase</fullName>
        <shortName evidence="3">PPIase</shortName>
        <ecNumber evidence="3">5.2.1.8</ecNumber>
    </recommendedName>
</protein>
<dbReference type="PRINTS" id="PR00153">
    <property type="entry name" value="CSAPPISMRASE"/>
</dbReference>
<dbReference type="InterPro" id="IPR002130">
    <property type="entry name" value="Cyclophilin-type_PPIase_dom"/>
</dbReference>